<reference evidence="2 3" key="1">
    <citation type="submission" date="2016-01" db="EMBL/GenBank/DDBJ databases">
        <title>Complete genome sequence of strain Lentibacillus amyloliquefaciens LAM0015T isolated from saline sediment.</title>
        <authorList>
            <person name="Wang J.-L."/>
            <person name="He M.-X."/>
        </authorList>
    </citation>
    <scope>NUCLEOTIDE SEQUENCE [LARGE SCALE GENOMIC DNA]</scope>
    <source>
        <strain evidence="2 3">LAM0015</strain>
    </source>
</reference>
<dbReference type="Gene3D" id="2.60.120.10">
    <property type="entry name" value="Jelly Rolls"/>
    <property type="match status" value="1"/>
</dbReference>
<protein>
    <recommendedName>
        <fullName evidence="1">Cupin type-1 domain-containing protein</fullName>
    </recommendedName>
</protein>
<dbReference type="InterPro" id="IPR047121">
    <property type="entry name" value="YjiB-like"/>
</dbReference>
<dbReference type="Proteomes" id="UP000050331">
    <property type="component" value="Chromosome"/>
</dbReference>
<dbReference type="Pfam" id="PF00190">
    <property type="entry name" value="Cupin_1"/>
    <property type="match status" value="1"/>
</dbReference>
<dbReference type="PANTHER" id="PTHR36448">
    <property type="entry name" value="BLR7373 PROTEIN"/>
    <property type="match status" value="1"/>
</dbReference>
<name>A0A0U3W7R4_9BACI</name>
<dbReference type="PANTHER" id="PTHR36448:SF2">
    <property type="entry name" value="CUPIN TYPE-1 DOMAIN-CONTAINING PROTEIN"/>
    <property type="match status" value="1"/>
</dbReference>
<dbReference type="KEGG" id="lao:AOX59_11235"/>
<keyword evidence="3" id="KW-1185">Reference proteome</keyword>
<gene>
    <name evidence="2" type="ORF">AOX59_11235</name>
</gene>
<evidence type="ECO:0000313" key="2">
    <source>
        <dbReference type="EMBL" id="ALX49122.1"/>
    </source>
</evidence>
<dbReference type="InterPro" id="IPR014710">
    <property type="entry name" value="RmlC-like_jellyroll"/>
</dbReference>
<proteinExistence type="predicted"/>
<dbReference type="RefSeq" id="WP_068445606.1">
    <property type="nucleotide sequence ID" value="NZ_CP013862.1"/>
</dbReference>
<dbReference type="OrthoDB" id="9791759at2"/>
<dbReference type="InterPro" id="IPR014500">
    <property type="entry name" value="UCP019307_cupin"/>
</dbReference>
<dbReference type="PIRSF" id="PIRSF019307">
    <property type="entry name" value="UCP019307"/>
    <property type="match status" value="1"/>
</dbReference>
<evidence type="ECO:0000259" key="1">
    <source>
        <dbReference type="Pfam" id="PF00190"/>
    </source>
</evidence>
<dbReference type="AlphaFoldDB" id="A0A0U3W7R4"/>
<dbReference type="SUPFAM" id="SSF51182">
    <property type="entry name" value="RmlC-like cupins"/>
    <property type="match status" value="1"/>
</dbReference>
<dbReference type="InterPro" id="IPR011051">
    <property type="entry name" value="RmlC_Cupin_sf"/>
</dbReference>
<organism evidence="2 3">
    <name type="scientific">Lentibacillus amyloliquefaciens</name>
    <dbReference type="NCBI Taxonomy" id="1472767"/>
    <lineage>
        <taxon>Bacteria</taxon>
        <taxon>Bacillati</taxon>
        <taxon>Bacillota</taxon>
        <taxon>Bacilli</taxon>
        <taxon>Bacillales</taxon>
        <taxon>Bacillaceae</taxon>
        <taxon>Lentibacillus</taxon>
    </lineage>
</organism>
<accession>A0A0U3W7R4</accession>
<dbReference type="EMBL" id="CP013862">
    <property type="protein sequence ID" value="ALX49122.1"/>
    <property type="molecule type" value="Genomic_DNA"/>
</dbReference>
<feature type="domain" description="Cupin type-1" evidence="1">
    <location>
        <begin position="63"/>
        <end position="107"/>
    </location>
</feature>
<evidence type="ECO:0000313" key="3">
    <source>
        <dbReference type="Proteomes" id="UP000050331"/>
    </source>
</evidence>
<dbReference type="CDD" id="cd02219">
    <property type="entry name" value="cupin_YjlB-like"/>
    <property type="match status" value="1"/>
</dbReference>
<sequence>MKQATDIIIEPFKYEDDGCIPNNPSFPLLLYKNVMTHEDQPIDILAQNNWLGAWRGVVAPYHHYHSNSHEVLVAARGSGWLLLGGEQGAQVNIGQGDTIILPAGFGHKRLKGSEDFEVIGAYPNGQDYDFCYGYSDERPEKLQNIKQVPLPDYDPLFGGNGPIFTYWQT</sequence>
<dbReference type="InterPro" id="IPR006045">
    <property type="entry name" value="Cupin_1"/>
</dbReference>